<evidence type="ECO:0000256" key="11">
    <source>
        <dbReference type="ARBA" id="ARBA00022833"/>
    </source>
</evidence>
<keyword evidence="13" id="KW-0809">Transit peptide</keyword>
<keyword evidence="6" id="KW-0819">tRNA processing</keyword>
<dbReference type="EMBL" id="BJWL01000007">
    <property type="protein sequence ID" value="GFY90159.1"/>
    <property type="molecule type" value="Genomic_DNA"/>
</dbReference>
<keyword evidence="20" id="KW-1185">Reference proteome</keyword>
<dbReference type="GO" id="GO:0046872">
    <property type="term" value="F:metal ion binding"/>
    <property type="evidence" value="ECO:0007669"/>
    <property type="project" value="UniProtKB-KW"/>
</dbReference>
<keyword evidence="15" id="KW-0464">Manganese</keyword>
<dbReference type="GO" id="GO:0005739">
    <property type="term" value="C:mitochondrion"/>
    <property type="evidence" value="ECO:0007669"/>
    <property type="project" value="UniProtKB-SubCell"/>
</dbReference>
<evidence type="ECO:0000256" key="13">
    <source>
        <dbReference type="ARBA" id="ARBA00022946"/>
    </source>
</evidence>
<evidence type="ECO:0000256" key="16">
    <source>
        <dbReference type="PROSITE-ProRule" id="PRU00708"/>
    </source>
</evidence>
<name>A0A7J0EVZ5_9ERIC</name>
<evidence type="ECO:0000313" key="19">
    <source>
        <dbReference type="EMBL" id="GFY90159.1"/>
    </source>
</evidence>
<feature type="repeat" description="PPR" evidence="16">
    <location>
        <begin position="118"/>
        <end position="152"/>
    </location>
</feature>
<evidence type="ECO:0000256" key="8">
    <source>
        <dbReference type="ARBA" id="ARBA00022723"/>
    </source>
</evidence>
<dbReference type="Proteomes" id="UP000585474">
    <property type="component" value="Unassembled WGS sequence"/>
</dbReference>
<reference evidence="19 20" key="1">
    <citation type="submission" date="2019-07" db="EMBL/GenBank/DDBJ databases">
        <title>De Novo Assembly of kiwifruit Actinidia rufa.</title>
        <authorList>
            <person name="Sugita-Konishi S."/>
            <person name="Sato K."/>
            <person name="Mori E."/>
            <person name="Abe Y."/>
            <person name="Kisaki G."/>
            <person name="Hamano K."/>
            <person name="Suezawa K."/>
            <person name="Otani M."/>
            <person name="Fukuda T."/>
            <person name="Manabe T."/>
            <person name="Gomi K."/>
            <person name="Tabuchi M."/>
            <person name="Akimitsu K."/>
            <person name="Kataoka I."/>
        </authorList>
    </citation>
    <scope>NUCLEOTIDE SEQUENCE [LARGE SCALE GENOMIC DNA]</scope>
    <source>
        <strain evidence="20">cv. Fuchu</strain>
    </source>
</reference>
<feature type="repeat" description="PPR" evidence="16">
    <location>
        <begin position="153"/>
        <end position="187"/>
    </location>
</feature>
<evidence type="ECO:0000256" key="3">
    <source>
        <dbReference type="ARBA" id="ARBA00004173"/>
    </source>
</evidence>
<evidence type="ECO:0000256" key="12">
    <source>
        <dbReference type="ARBA" id="ARBA00022842"/>
    </source>
</evidence>
<evidence type="ECO:0000256" key="10">
    <source>
        <dbReference type="ARBA" id="ARBA00022801"/>
    </source>
</evidence>
<accession>A0A7J0EVZ5</accession>
<evidence type="ECO:0000313" key="20">
    <source>
        <dbReference type="Proteomes" id="UP000585474"/>
    </source>
</evidence>
<dbReference type="FunFam" id="3.40.50.11980:FF:000002">
    <property type="entry name" value="Proteinaceous RNase P 2"/>
    <property type="match status" value="1"/>
</dbReference>
<evidence type="ECO:0000259" key="17">
    <source>
        <dbReference type="Pfam" id="PF16953"/>
    </source>
</evidence>
<evidence type="ECO:0000256" key="1">
    <source>
        <dbReference type="ARBA" id="ARBA00000928"/>
    </source>
</evidence>
<dbReference type="InterPro" id="IPR031595">
    <property type="entry name" value="PRORP_C"/>
</dbReference>
<comment type="cofactor">
    <cofactor evidence="2">
        <name>Mg(2+)</name>
        <dbReference type="ChEBI" id="CHEBI:18420"/>
    </cofactor>
</comment>
<comment type="caution">
    <text evidence="19">The sequence shown here is derived from an EMBL/GenBank/DDBJ whole genome shotgun (WGS) entry which is preliminary data.</text>
</comment>
<keyword evidence="8" id="KW-0479">Metal-binding</keyword>
<dbReference type="CDD" id="cd18671">
    <property type="entry name" value="PIN_PRORP-Zc3h12a-like"/>
    <property type="match status" value="1"/>
</dbReference>
<evidence type="ECO:0000256" key="4">
    <source>
        <dbReference type="ARBA" id="ARBA00007626"/>
    </source>
</evidence>
<evidence type="ECO:0000259" key="18">
    <source>
        <dbReference type="Pfam" id="PF17177"/>
    </source>
</evidence>
<sequence length="530" mass="59255">MTKLTSSHDLCTSAALIRQSTAQPSRKSTKKARYEAPENVLRHKLDLCSKNGNLLEALSLYDDARATGIPLAQHHYNALLYVCSASVNGDGDEGFLKLGLERGFEIFRQMGIDKVAPNEATFTNLARLAVAKEDPEMAFDLVKQMTSCGIPPKLRSYGPALFGFCRKGMADKAYEVDAHMVESGVLPEEHELSALLKLSVEVKRADRVYEMLHRLRGMVRQVAEETARIVEDWFKSERAAEVGEVNWDVGKVREGVVKGGGGWHGQGWLGNGKWRVVRTQMDEKGVCQSCGEKLVCIDIDPKETQNFATSLASLACQREVKVDFMQFQEWLQQHGPFDAVIDGANVGLTNQLQFRFSQLKSVVSQLRERSPSKRLPLVVLHRSRVTGGPAQSPNNKKLLETWKRAGALYATPPGSNDDWYWLFAAVSCKCLLVTNDEMRDHLFQLLGTSFFPRWKEKHQVRLTASIDGLNLHMPPPYSIVTQESEQGSWHVPTVVGDDLEIPRQWVCATRARDPSSRNSEVVQSSTSNIL</sequence>
<evidence type="ECO:0000256" key="15">
    <source>
        <dbReference type="ARBA" id="ARBA00023211"/>
    </source>
</evidence>
<dbReference type="AlphaFoldDB" id="A0A7J0EVZ5"/>
<evidence type="ECO:0000256" key="5">
    <source>
        <dbReference type="ARBA" id="ARBA00012179"/>
    </source>
</evidence>
<evidence type="ECO:0000256" key="7">
    <source>
        <dbReference type="ARBA" id="ARBA00022722"/>
    </source>
</evidence>
<dbReference type="PANTHER" id="PTHR13547:SF1">
    <property type="entry name" value="MITOCHONDRIAL RIBONUCLEASE P CATALYTIC SUBUNIT"/>
    <property type="match status" value="1"/>
</dbReference>
<comment type="similarity">
    <text evidence="4">Belongs to the PPR family. P subfamily.</text>
</comment>
<dbReference type="PROSITE" id="PS51375">
    <property type="entry name" value="PPR"/>
    <property type="match status" value="2"/>
</dbReference>
<evidence type="ECO:0000256" key="6">
    <source>
        <dbReference type="ARBA" id="ARBA00022694"/>
    </source>
</evidence>
<keyword evidence="11" id="KW-0862">Zinc</keyword>
<dbReference type="Pfam" id="PF17177">
    <property type="entry name" value="PPR_long"/>
    <property type="match status" value="1"/>
</dbReference>
<dbReference type="InterPro" id="IPR002885">
    <property type="entry name" value="PPR_rpt"/>
</dbReference>
<dbReference type="Gene3D" id="1.25.40.10">
    <property type="entry name" value="Tetratricopeptide repeat domain"/>
    <property type="match status" value="1"/>
</dbReference>
<organism evidence="19 20">
    <name type="scientific">Actinidia rufa</name>
    <dbReference type="NCBI Taxonomy" id="165716"/>
    <lineage>
        <taxon>Eukaryota</taxon>
        <taxon>Viridiplantae</taxon>
        <taxon>Streptophyta</taxon>
        <taxon>Embryophyta</taxon>
        <taxon>Tracheophyta</taxon>
        <taxon>Spermatophyta</taxon>
        <taxon>Magnoliopsida</taxon>
        <taxon>eudicotyledons</taxon>
        <taxon>Gunneridae</taxon>
        <taxon>Pentapetalae</taxon>
        <taxon>asterids</taxon>
        <taxon>Ericales</taxon>
        <taxon>Actinidiaceae</taxon>
        <taxon>Actinidia</taxon>
    </lineage>
</organism>
<dbReference type="InterPro" id="IPR011990">
    <property type="entry name" value="TPR-like_helical_dom_sf"/>
</dbReference>
<dbReference type="GO" id="GO:0001682">
    <property type="term" value="P:tRNA 5'-leader removal"/>
    <property type="evidence" value="ECO:0007669"/>
    <property type="project" value="UniProtKB-ARBA"/>
</dbReference>
<dbReference type="GO" id="GO:0004526">
    <property type="term" value="F:ribonuclease P activity"/>
    <property type="evidence" value="ECO:0007669"/>
    <property type="project" value="UniProtKB-EC"/>
</dbReference>
<keyword evidence="12" id="KW-0460">Magnesium</keyword>
<dbReference type="EC" id="3.1.26.5" evidence="5"/>
<keyword evidence="7" id="KW-0540">Nuclease</keyword>
<dbReference type="InterPro" id="IPR033443">
    <property type="entry name" value="PROP1-like_PPR_dom"/>
</dbReference>
<evidence type="ECO:0000256" key="14">
    <source>
        <dbReference type="ARBA" id="ARBA00023128"/>
    </source>
</evidence>
<keyword evidence="9" id="KW-0677">Repeat</keyword>
<feature type="domain" description="PROP1-like PPR" evidence="18">
    <location>
        <begin position="30"/>
        <end position="241"/>
    </location>
</feature>
<comment type="catalytic activity">
    <reaction evidence="1">
        <text>Endonucleolytic cleavage of RNA, removing 5'-extranucleotides from tRNA precursor.</text>
        <dbReference type="EC" id="3.1.26.5"/>
    </reaction>
</comment>
<keyword evidence="10" id="KW-0378">Hydrolase</keyword>
<gene>
    <name evidence="19" type="ORF">Acr_07g0003560</name>
</gene>
<comment type="subcellular location">
    <subcellularLocation>
        <location evidence="3">Mitochondrion</location>
    </subcellularLocation>
</comment>
<dbReference type="Gene3D" id="3.40.50.11980">
    <property type="match status" value="1"/>
</dbReference>
<evidence type="ECO:0000256" key="2">
    <source>
        <dbReference type="ARBA" id="ARBA00001946"/>
    </source>
</evidence>
<protein>
    <recommendedName>
        <fullName evidence="5">ribonuclease P</fullName>
        <ecNumber evidence="5">3.1.26.5</ecNumber>
    </recommendedName>
</protein>
<dbReference type="FunFam" id="1.25.40.10:FF:000339">
    <property type="entry name" value="Proteinaceous RNase P 1, chloroplastic/mitochondrial"/>
    <property type="match status" value="1"/>
</dbReference>
<feature type="domain" description="PRORP" evidence="17">
    <location>
        <begin position="281"/>
        <end position="507"/>
    </location>
</feature>
<keyword evidence="14" id="KW-0496">Mitochondrion</keyword>
<evidence type="ECO:0000256" key="9">
    <source>
        <dbReference type="ARBA" id="ARBA00022737"/>
    </source>
</evidence>
<dbReference type="Pfam" id="PF16953">
    <property type="entry name" value="PRORP"/>
    <property type="match status" value="1"/>
</dbReference>
<dbReference type="PANTHER" id="PTHR13547">
    <property type="match status" value="1"/>
</dbReference>
<dbReference type="OrthoDB" id="46913at2759"/>
<proteinExistence type="inferred from homology"/>